<accession>A0ABY1JPG4</accession>
<feature type="transmembrane region" description="Helical" evidence="6">
    <location>
        <begin position="115"/>
        <end position="132"/>
    </location>
</feature>
<feature type="transmembrane region" description="Helical" evidence="6">
    <location>
        <begin position="76"/>
        <end position="95"/>
    </location>
</feature>
<dbReference type="PANTHER" id="PTHR30474">
    <property type="entry name" value="CELL CYCLE PROTEIN"/>
    <property type="match status" value="1"/>
</dbReference>
<keyword evidence="2 6" id="KW-0812">Transmembrane</keyword>
<organism evidence="7 8">
    <name type="scientific">Paenibacillus macquariensis</name>
    <dbReference type="NCBI Taxonomy" id="948756"/>
    <lineage>
        <taxon>Bacteria</taxon>
        <taxon>Bacillati</taxon>
        <taxon>Bacillota</taxon>
        <taxon>Bacilli</taxon>
        <taxon>Bacillales</taxon>
        <taxon>Paenibacillaceae</taxon>
        <taxon>Paenibacillus</taxon>
    </lineage>
</organism>
<evidence type="ECO:0000256" key="3">
    <source>
        <dbReference type="ARBA" id="ARBA00022960"/>
    </source>
</evidence>
<dbReference type="PANTHER" id="PTHR30474:SF1">
    <property type="entry name" value="PEPTIDOGLYCAN GLYCOSYLTRANSFERASE MRDB"/>
    <property type="match status" value="1"/>
</dbReference>
<comment type="subcellular location">
    <subcellularLocation>
        <location evidence="1">Membrane</location>
        <topology evidence="1">Multi-pass membrane protein</topology>
    </subcellularLocation>
</comment>
<feature type="transmembrane region" description="Helical" evidence="6">
    <location>
        <begin position="291"/>
        <end position="312"/>
    </location>
</feature>
<sequence length="389" mass="44125">MLEEIYILYRWRNIDWFIVGILLLFMAISITLIHSGVAAWPEFIGYDKRMLFYYILGFICFFGVSFFNYRFIIKYHWWLLGGGLFLLFITSYIGVEVNDSKGWIQVPFVGLNLQPAELFKLVLIISLSAIVAQNNKEELSFLKKALPLFLLTCVPFVIVIGQNDMGNALCYFVILLGILWTGNLKYSHTIMILLLISVFLYIGIKSYISFHDQISSYLVSINKEHYLNRLDPWLIPDQASRDASYHTKNALTAIGSGGLFGEGYMQGSSVQFNLVPYTYSDSIIVVVAEEFGFVGVAVLLLLYFFLIYRLILIALGCKLREGSIIIIGIISMFLYQIFENIGMFLGLMPLTGITLPFISFGGSSLLINMVSLGLVISIQMDHYAEHSMT</sequence>
<dbReference type="Pfam" id="PF01098">
    <property type="entry name" value="FTSW_RODA_SPOVE"/>
    <property type="match status" value="1"/>
</dbReference>
<dbReference type="InterPro" id="IPR001182">
    <property type="entry name" value="FtsW/RodA"/>
</dbReference>
<keyword evidence="4 6" id="KW-1133">Transmembrane helix</keyword>
<name>A0ABY1JPG4_9BACL</name>
<evidence type="ECO:0000256" key="6">
    <source>
        <dbReference type="SAM" id="Phobius"/>
    </source>
</evidence>
<feature type="transmembrane region" description="Helical" evidence="6">
    <location>
        <begin position="51"/>
        <end position="69"/>
    </location>
</feature>
<evidence type="ECO:0000256" key="4">
    <source>
        <dbReference type="ARBA" id="ARBA00022989"/>
    </source>
</evidence>
<feature type="transmembrane region" description="Helical" evidence="6">
    <location>
        <begin position="353"/>
        <end position="378"/>
    </location>
</feature>
<feature type="transmembrane region" description="Helical" evidence="6">
    <location>
        <begin position="144"/>
        <end position="160"/>
    </location>
</feature>
<gene>
    <name evidence="7" type="ORF">SAMN05421578_102446</name>
</gene>
<feature type="transmembrane region" description="Helical" evidence="6">
    <location>
        <begin position="166"/>
        <end position="183"/>
    </location>
</feature>
<proteinExistence type="predicted"/>
<feature type="transmembrane region" description="Helical" evidence="6">
    <location>
        <begin position="16"/>
        <end position="39"/>
    </location>
</feature>
<dbReference type="Proteomes" id="UP000186666">
    <property type="component" value="Unassembled WGS sequence"/>
</dbReference>
<evidence type="ECO:0000313" key="7">
    <source>
        <dbReference type="EMBL" id="SIQ53231.1"/>
    </source>
</evidence>
<feature type="transmembrane region" description="Helical" evidence="6">
    <location>
        <begin position="190"/>
        <end position="208"/>
    </location>
</feature>
<evidence type="ECO:0000256" key="5">
    <source>
        <dbReference type="ARBA" id="ARBA00023136"/>
    </source>
</evidence>
<keyword evidence="3" id="KW-0133">Cell shape</keyword>
<evidence type="ECO:0000313" key="8">
    <source>
        <dbReference type="Proteomes" id="UP000186666"/>
    </source>
</evidence>
<reference evidence="7 8" key="1">
    <citation type="submission" date="2017-01" db="EMBL/GenBank/DDBJ databases">
        <authorList>
            <person name="Varghese N."/>
            <person name="Submissions S."/>
        </authorList>
    </citation>
    <scope>NUCLEOTIDE SEQUENCE [LARGE SCALE GENOMIC DNA]</scope>
    <source>
        <strain evidence="7 8">ATCC 23464</strain>
    </source>
</reference>
<feature type="transmembrane region" description="Helical" evidence="6">
    <location>
        <begin position="324"/>
        <end position="347"/>
    </location>
</feature>
<keyword evidence="5 6" id="KW-0472">Membrane</keyword>
<keyword evidence="8" id="KW-1185">Reference proteome</keyword>
<protein>
    <submittedName>
        <fullName evidence="7">Rod shape determining protein RodA</fullName>
    </submittedName>
</protein>
<comment type="caution">
    <text evidence="7">The sequence shown here is derived from an EMBL/GenBank/DDBJ whole genome shotgun (WGS) entry which is preliminary data.</text>
</comment>
<dbReference type="EMBL" id="FTNK01000002">
    <property type="protein sequence ID" value="SIQ53231.1"/>
    <property type="molecule type" value="Genomic_DNA"/>
</dbReference>
<evidence type="ECO:0000256" key="1">
    <source>
        <dbReference type="ARBA" id="ARBA00004141"/>
    </source>
</evidence>
<dbReference type="RefSeq" id="WP_139331535.1">
    <property type="nucleotide sequence ID" value="NZ_FTNK01000002.1"/>
</dbReference>
<evidence type="ECO:0000256" key="2">
    <source>
        <dbReference type="ARBA" id="ARBA00022692"/>
    </source>
</evidence>